<proteinExistence type="predicted"/>
<evidence type="ECO:0000313" key="3">
    <source>
        <dbReference type="EMBL" id="KAF9505607.1"/>
    </source>
</evidence>
<comment type="caution">
    <text evidence="3">The sequence shown here is derived from an EMBL/GenBank/DDBJ whole genome shotgun (WGS) entry which is preliminary data.</text>
</comment>
<dbReference type="AlphaFoldDB" id="A0A9P6AHG0"/>
<gene>
    <name evidence="3" type="ORF">BS47DRAFT_1367932</name>
</gene>
<keyword evidence="4" id="KW-1185">Reference proteome</keyword>
<feature type="transmembrane region" description="Helical" evidence="2">
    <location>
        <begin position="113"/>
        <end position="135"/>
    </location>
</feature>
<evidence type="ECO:0000256" key="1">
    <source>
        <dbReference type="SAM" id="MobiDB-lite"/>
    </source>
</evidence>
<name>A0A9P6AHG0_9AGAM</name>
<accession>A0A9P6AHG0</accession>
<feature type="compositionally biased region" description="Polar residues" evidence="1">
    <location>
        <begin position="334"/>
        <end position="357"/>
    </location>
</feature>
<feature type="region of interest" description="Disordered" evidence="1">
    <location>
        <begin position="1"/>
        <end position="68"/>
    </location>
</feature>
<feature type="transmembrane region" description="Helical" evidence="2">
    <location>
        <begin position="155"/>
        <end position="175"/>
    </location>
</feature>
<dbReference type="Proteomes" id="UP000886523">
    <property type="component" value="Unassembled WGS sequence"/>
</dbReference>
<dbReference type="EMBL" id="MU129144">
    <property type="protein sequence ID" value="KAF9505607.1"/>
    <property type="molecule type" value="Genomic_DNA"/>
</dbReference>
<feature type="region of interest" description="Disordered" evidence="1">
    <location>
        <begin position="334"/>
        <end position="377"/>
    </location>
</feature>
<evidence type="ECO:0000256" key="2">
    <source>
        <dbReference type="SAM" id="Phobius"/>
    </source>
</evidence>
<feature type="compositionally biased region" description="Polar residues" evidence="1">
    <location>
        <begin position="283"/>
        <end position="296"/>
    </location>
</feature>
<evidence type="ECO:0000313" key="4">
    <source>
        <dbReference type="Proteomes" id="UP000886523"/>
    </source>
</evidence>
<sequence>MNTPPNNNPRNENTHNGGFQDNNPPNGGPLNKYHTPATARAEFSPSSIRGPEQDSLSPGCPHWQHRQHKMNTPPGNALICAETQYQSPDPRGKSIWAPNKGSASFGPFLGRRLLDISFFFVAAHTPVFCPGIMIIGSGSGCVVPPFLGYRRFWRVLVRGFIFTSAIAGILFLDATNTANKQSSTRPTQWVCGCIGLAPQYGCVIAVCNEYRIPAVAGGVVLKDDDPAKPRPGKITNSQPITQPIRDPPNNERHTQPVTPPNRDPPNNERRTQPVAHPICDPLKQQTMAHPTCNPANTKIMKNGPPTDHTPAIAALAHPSQCGCWDSCPTLHNGDPQNGQPTRHNYKPGNNGQRSTQALIPPNCDPPNGRPPNNDAPK</sequence>
<protein>
    <submittedName>
        <fullName evidence="3">Uncharacterized protein</fullName>
    </submittedName>
</protein>
<keyword evidence="2" id="KW-1133">Transmembrane helix</keyword>
<reference evidence="3" key="1">
    <citation type="journal article" date="2020" name="Nat. Commun.">
        <title>Large-scale genome sequencing of mycorrhizal fungi provides insights into the early evolution of symbiotic traits.</title>
        <authorList>
            <person name="Miyauchi S."/>
            <person name="Kiss E."/>
            <person name="Kuo A."/>
            <person name="Drula E."/>
            <person name="Kohler A."/>
            <person name="Sanchez-Garcia M."/>
            <person name="Morin E."/>
            <person name="Andreopoulos B."/>
            <person name="Barry K.W."/>
            <person name="Bonito G."/>
            <person name="Buee M."/>
            <person name="Carver A."/>
            <person name="Chen C."/>
            <person name="Cichocki N."/>
            <person name="Clum A."/>
            <person name="Culley D."/>
            <person name="Crous P.W."/>
            <person name="Fauchery L."/>
            <person name="Girlanda M."/>
            <person name="Hayes R.D."/>
            <person name="Keri Z."/>
            <person name="LaButti K."/>
            <person name="Lipzen A."/>
            <person name="Lombard V."/>
            <person name="Magnuson J."/>
            <person name="Maillard F."/>
            <person name="Murat C."/>
            <person name="Nolan M."/>
            <person name="Ohm R.A."/>
            <person name="Pangilinan J."/>
            <person name="Pereira M.F."/>
            <person name="Perotto S."/>
            <person name="Peter M."/>
            <person name="Pfister S."/>
            <person name="Riley R."/>
            <person name="Sitrit Y."/>
            <person name="Stielow J.B."/>
            <person name="Szollosi G."/>
            <person name="Zifcakova L."/>
            <person name="Stursova M."/>
            <person name="Spatafora J.W."/>
            <person name="Tedersoo L."/>
            <person name="Vaario L.M."/>
            <person name="Yamada A."/>
            <person name="Yan M."/>
            <person name="Wang P."/>
            <person name="Xu J."/>
            <person name="Bruns T."/>
            <person name="Baldrian P."/>
            <person name="Vilgalys R."/>
            <person name="Dunand C."/>
            <person name="Henrissat B."/>
            <person name="Grigoriev I.V."/>
            <person name="Hibbett D."/>
            <person name="Nagy L.G."/>
            <person name="Martin F.M."/>
        </authorList>
    </citation>
    <scope>NUCLEOTIDE SEQUENCE</scope>
    <source>
        <strain evidence="3">UP504</strain>
    </source>
</reference>
<feature type="compositionally biased region" description="Low complexity" evidence="1">
    <location>
        <begin position="1"/>
        <end position="16"/>
    </location>
</feature>
<organism evidence="3 4">
    <name type="scientific">Hydnum rufescens UP504</name>
    <dbReference type="NCBI Taxonomy" id="1448309"/>
    <lineage>
        <taxon>Eukaryota</taxon>
        <taxon>Fungi</taxon>
        <taxon>Dikarya</taxon>
        <taxon>Basidiomycota</taxon>
        <taxon>Agaricomycotina</taxon>
        <taxon>Agaricomycetes</taxon>
        <taxon>Cantharellales</taxon>
        <taxon>Hydnaceae</taxon>
        <taxon>Hydnum</taxon>
    </lineage>
</organism>
<keyword evidence="2" id="KW-0812">Transmembrane</keyword>
<feature type="region of interest" description="Disordered" evidence="1">
    <location>
        <begin position="221"/>
        <end position="311"/>
    </location>
</feature>
<keyword evidence="2" id="KW-0472">Membrane</keyword>